<dbReference type="HOGENOM" id="CLU_071646_0_0_1"/>
<evidence type="ECO:0008006" key="4">
    <source>
        <dbReference type="Google" id="ProtNLM"/>
    </source>
</evidence>
<evidence type="ECO:0000313" key="3">
    <source>
        <dbReference type="Proteomes" id="UP000002428"/>
    </source>
</evidence>
<protein>
    <recommendedName>
        <fullName evidence="4">Protein PET130</fullName>
    </recommendedName>
</protein>
<reference evidence="2 3" key="1">
    <citation type="journal article" date="2004" name="Nature">
        <title>Genome evolution in yeasts.</title>
        <authorList>
            <consortium name="Genolevures"/>
            <person name="Dujon B."/>
            <person name="Sherman D."/>
            <person name="Fischer G."/>
            <person name="Durrens P."/>
            <person name="Casaregola S."/>
            <person name="Lafontaine I."/>
            <person name="de Montigny J."/>
            <person name="Marck C."/>
            <person name="Neuveglise C."/>
            <person name="Talla E."/>
            <person name="Goffard N."/>
            <person name="Frangeul L."/>
            <person name="Aigle M."/>
            <person name="Anthouard V."/>
            <person name="Babour A."/>
            <person name="Barbe V."/>
            <person name="Barnay S."/>
            <person name="Blanchin S."/>
            <person name="Beckerich J.M."/>
            <person name="Beyne E."/>
            <person name="Bleykasten C."/>
            <person name="Boisrame A."/>
            <person name="Boyer J."/>
            <person name="Cattolico L."/>
            <person name="Confanioleri F."/>
            <person name="de Daruvar A."/>
            <person name="Despons L."/>
            <person name="Fabre E."/>
            <person name="Fairhead C."/>
            <person name="Ferry-Dumazet H."/>
            <person name="Groppi A."/>
            <person name="Hantraye F."/>
            <person name="Hennequin C."/>
            <person name="Jauniaux N."/>
            <person name="Joyet P."/>
            <person name="Kachouri R."/>
            <person name="Kerrest A."/>
            <person name="Koszul R."/>
            <person name="Lemaire M."/>
            <person name="Lesur I."/>
            <person name="Ma L."/>
            <person name="Muller H."/>
            <person name="Nicaud J.M."/>
            <person name="Nikolski M."/>
            <person name="Oztas S."/>
            <person name="Ozier-Kalogeropoulos O."/>
            <person name="Pellenz S."/>
            <person name="Potier S."/>
            <person name="Richard G.F."/>
            <person name="Straub M.L."/>
            <person name="Suleau A."/>
            <person name="Swennene D."/>
            <person name="Tekaia F."/>
            <person name="Wesolowski-Louvel M."/>
            <person name="Westhof E."/>
            <person name="Wirth B."/>
            <person name="Zeniou-Meyer M."/>
            <person name="Zivanovic I."/>
            <person name="Bolotin-Fukuhara M."/>
            <person name="Thierry A."/>
            <person name="Bouchier C."/>
            <person name="Caudron B."/>
            <person name="Scarpelli C."/>
            <person name="Gaillardin C."/>
            <person name="Weissenbach J."/>
            <person name="Wincker P."/>
            <person name="Souciet J.L."/>
        </authorList>
    </citation>
    <scope>NUCLEOTIDE SEQUENCE [LARGE SCALE GENOMIC DNA]</scope>
    <source>
        <strain evidence="3">ATCC 2001 / BCRC 20586 / JCM 3761 / NBRC 0622 / NRRL Y-65 / CBS 138</strain>
    </source>
</reference>
<accession>Q6FSY7</accession>
<gene>
    <name evidence="1 2" type="ordered locus">CAGL0G06820g</name>
</gene>
<dbReference type="Proteomes" id="UP000002428">
    <property type="component" value="Chromosome G"/>
</dbReference>
<dbReference type="AlphaFoldDB" id="Q6FSY7"/>
<dbReference type="EMBL" id="CR380953">
    <property type="protein sequence ID" value="CAG59584.1"/>
    <property type="molecule type" value="Genomic_DNA"/>
</dbReference>
<sequence>MQVGKFSNRLNEKFLIKRICNKKTLDAFNAFHIVDEYTEPVRIEPNKDGGYEVLDWKLAGNNTFLEQDIPKSSIDRMPIRIAASKLKGVVSPVAKYHSNTRLLSGESNMYKCDYFRLQYYPPDHFLSSFRKSRPAITCKPVTDLFINGKLQQSNSKTSINETQMKQLSSKFQNVIMNTKSKIARDYAVRRNHLRLDIKQWFIHCWCNLHGPEAIDEQIKVAKNGQENVTNLQYIDDHLNSKPGIAKDGYYMYNCTVFPDDTNKVEYREKVRESIKIIADKTWVDIYASSKKNSHKGLNWAHNINSRVNISVLNQYLSSAEVPYKIIKSKL</sequence>
<evidence type="ECO:0000313" key="1">
    <source>
        <dbReference type="CGD" id="CAL0129720"/>
    </source>
</evidence>
<dbReference type="FunCoup" id="Q6FSY7">
    <property type="interactions" value="41"/>
</dbReference>
<dbReference type="KEGG" id="cgr:2888237"/>
<proteinExistence type="predicted"/>
<dbReference type="eggNOG" id="ENOG502S17D">
    <property type="taxonomic scope" value="Eukaryota"/>
</dbReference>
<dbReference type="InParanoid" id="Q6FSY7"/>
<keyword evidence="3" id="KW-1185">Reference proteome</keyword>
<name>Q6FSY7_CANGA</name>
<organism evidence="2 3">
    <name type="scientific">Candida glabrata (strain ATCC 2001 / BCRC 20586 / JCM 3761 / NBRC 0622 / NRRL Y-65 / CBS 138)</name>
    <name type="common">Yeast</name>
    <name type="synonym">Nakaseomyces glabratus</name>
    <dbReference type="NCBI Taxonomy" id="284593"/>
    <lineage>
        <taxon>Eukaryota</taxon>
        <taxon>Fungi</taxon>
        <taxon>Dikarya</taxon>
        <taxon>Ascomycota</taxon>
        <taxon>Saccharomycotina</taxon>
        <taxon>Saccharomycetes</taxon>
        <taxon>Saccharomycetales</taxon>
        <taxon>Saccharomycetaceae</taxon>
        <taxon>Nakaseomyces</taxon>
    </lineage>
</organism>
<dbReference type="CGD" id="CAL0129720">
    <property type="gene designation" value="CAGL0G06820g"/>
</dbReference>
<evidence type="ECO:0000313" key="2">
    <source>
        <dbReference type="EMBL" id="CAG59584.1"/>
    </source>
</evidence>
<dbReference type="VEuPathDB" id="FungiDB:CAGL0G06820g"/>